<dbReference type="Proteomes" id="UP000068603">
    <property type="component" value="Unassembled WGS sequence"/>
</dbReference>
<dbReference type="EMBL" id="LPHB01000039">
    <property type="protein sequence ID" value="KWA63018.1"/>
    <property type="molecule type" value="Genomic_DNA"/>
</dbReference>
<evidence type="ECO:0000313" key="1">
    <source>
        <dbReference type="EMBL" id="KWA63018.1"/>
    </source>
</evidence>
<dbReference type="AlphaFoldDB" id="A0A106NS27"/>
<evidence type="ECO:0008006" key="3">
    <source>
        <dbReference type="Google" id="ProtNLM"/>
    </source>
</evidence>
<sequence length="64" mass="7231">MKMRFNEEQVINILKDAEDGAKPAELRNKQGISEATHSAFAFGVAWTMTRLPKSPLPNFDLYCC</sequence>
<organism evidence="1">
    <name type="scientific">Burkholderia stagnalis</name>
    <dbReference type="NCBI Taxonomy" id="1503054"/>
    <lineage>
        <taxon>Bacteria</taxon>
        <taxon>Pseudomonadati</taxon>
        <taxon>Pseudomonadota</taxon>
        <taxon>Betaproteobacteria</taxon>
        <taxon>Burkholderiales</taxon>
        <taxon>Burkholderiaceae</taxon>
        <taxon>Burkholderia</taxon>
        <taxon>Burkholderia cepacia complex</taxon>
    </lineage>
</organism>
<accession>A0A106NS27</accession>
<name>A0A106NS27_9BURK</name>
<comment type="caution">
    <text evidence="1">The sequence shown here is derived from an EMBL/GenBank/DDBJ whole genome shotgun (WGS) entry which is preliminary data.</text>
</comment>
<evidence type="ECO:0000313" key="2">
    <source>
        <dbReference type="Proteomes" id="UP000068603"/>
    </source>
</evidence>
<protein>
    <recommendedName>
        <fullName evidence="3">Transposase</fullName>
    </recommendedName>
</protein>
<gene>
    <name evidence="1" type="ORF">WT44_13445</name>
</gene>
<dbReference type="RefSeq" id="WP_060149955.1">
    <property type="nucleotide sequence ID" value="NZ_LPGD01000090.1"/>
</dbReference>
<proteinExistence type="predicted"/>
<reference evidence="1 2" key="1">
    <citation type="submission" date="2015-11" db="EMBL/GenBank/DDBJ databases">
        <title>Expanding the genomic diversity of Burkholderia species for the development of highly accurate diagnostics.</title>
        <authorList>
            <person name="Sahl J."/>
            <person name="Keim P."/>
            <person name="Wagner D."/>
        </authorList>
    </citation>
    <scope>NUCLEOTIDE SEQUENCE [LARGE SCALE GENOMIC DNA]</scope>
    <source>
        <strain evidence="1 2">MSMB1960WGS</strain>
    </source>
</reference>